<evidence type="ECO:0000259" key="1">
    <source>
        <dbReference type="PROSITE" id="PS51834"/>
    </source>
</evidence>
<proteinExistence type="predicted"/>
<organism evidence="4">
    <name type="scientific">Brugia timori</name>
    <dbReference type="NCBI Taxonomy" id="42155"/>
    <lineage>
        <taxon>Eukaryota</taxon>
        <taxon>Metazoa</taxon>
        <taxon>Ecdysozoa</taxon>
        <taxon>Nematoda</taxon>
        <taxon>Chromadorea</taxon>
        <taxon>Rhabditida</taxon>
        <taxon>Spirurina</taxon>
        <taxon>Spiruromorpha</taxon>
        <taxon>Filarioidea</taxon>
        <taxon>Onchocercidae</taxon>
        <taxon>Brugia</taxon>
    </lineage>
</organism>
<sequence>MDNVALWLMSAEVINGSSMIVYNQQMAVYACVHYSTLLDLHARAFQVPISLALLTPVKPTVAIFKEFIETSRHLFLPLLVCNQTLFKCHTLFD</sequence>
<dbReference type="AlphaFoldDB" id="A0A0R3QDS1"/>
<name>A0A0R3QDS1_9BILA</name>
<feature type="domain" description="UDENN FLCN/SMCR8-type" evidence="1">
    <location>
        <begin position="1"/>
        <end position="93"/>
    </location>
</feature>
<reference evidence="2 3" key="2">
    <citation type="submission" date="2018-11" db="EMBL/GenBank/DDBJ databases">
        <authorList>
            <consortium name="Pathogen Informatics"/>
        </authorList>
    </citation>
    <scope>NUCLEOTIDE SEQUENCE [LARGE SCALE GENOMIC DNA]</scope>
</reference>
<evidence type="ECO:0000313" key="3">
    <source>
        <dbReference type="Proteomes" id="UP000280834"/>
    </source>
</evidence>
<dbReference type="WBParaSite" id="BTMF_0000450701-mRNA-1">
    <property type="protein sequence ID" value="BTMF_0000450701-mRNA-1"/>
    <property type="gene ID" value="BTMF_0000450701"/>
</dbReference>
<protein>
    <submittedName>
        <fullName evidence="4">UDENN FLCN/SMCR8-type domain-containing protein</fullName>
    </submittedName>
</protein>
<dbReference type="EMBL" id="UZAG01003560">
    <property type="protein sequence ID" value="VDO15534.1"/>
    <property type="molecule type" value="Genomic_DNA"/>
</dbReference>
<evidence type="ECO:0000313" key="4">
    <source>
        <dbReference type="WBParaSite" id="BTMF_0000450701-mRNA-1"/>
    </source>
</evidence>
<dbReference type="Proteomes" id="UP000280834">
    <property type="component" value="Unassembled WGS sequence"/>
</dbReference>
<evidence type="ECO:0000313" key="2">
    <source>
        <dbReference type="EMBL" id="VDO15534.1"/>
    </source>
</evidence>
<gene>
    <name evidence="2" type="ORF">BTMF_LOCUS3803</name>
</gene>
<dbReference type="PROSITE" id="PS51834">
    <property type="entry name" value="DENN_FLCN_SMCR8"/>
    <property type="match status" value="1"/>
</dbReference>
<accession>A0A0R3QDS1</accession>
<dbReference type="InterPro" id="IPR037521">
    <property type="entry name" value="FLCN/SMCR8_DENN"/>
</dbReference>
<keyword evidence="3" id="KW-1185">Reference proteome</keyword>
<reference evidence="4" key="1">
    <citation type="submission" date="2017-02" db="UniProtKB">
        <authorList>
            <consortium name="WormBaseParasite"/>
        </authorList>
    </citation>
    <scope>IDENTIFICATION</scope>
</reference>
<dbReference type="STRING" id="42155.A0A0R3QDS1"/>